<dbReference type="OrthoDB" id="2160852at2759"/>
<evidence type="ECO:0000256" key="1">
    <source>
        <dbReference type="ARBA" id="ARBA00012418"/>
    </source>
</evidence>
<evidence type="ECO:0000259" key="7">
    <source>
        <dbReference type="Pfam" id="PF00623"/>
    </source>
</evidence>
<dbReference type="Pfam" id="PF05000">
    <property type="entry name" value="RNA_pol_Rpb1_4"/>
    <property type="match status" value="1"/>
</dbReference>
<dbReference type="Gene3D" id="6.10.250.2940">
    <property type="match status" value="1"/>
</dbReference>
<feature type="domain" description="RNA polymerase Rpb1" evidence="9">
    <location>
        <begin position="356"/>
        <end position="414"/>
    </location>
</feature>
<reference evidence="12" key="1">
    <citation type="journal article" date="2018" name="Nat. Microbiol.">
        <title>Leveraging single-cell genomics to expand the fungal tree of life.</title>
        <authorList>
            <person name="Ahrendt S.R."/>
            <person name="Quandt C.A."/>
            <person name="Ciobanu D."/>
            <person name="Clum A."/>
            <person name="Salamov A."/>
            <person name="Andreopoulos B."/>
            <person name="Cheng J.F."/>
            <person name="Woyke T."/>
            <person name="Pelin A."/>
            <person name="Henrissat B."/>
            <person name="Reynolds N.K."/>
            <person name="Benny G.L."/>
            <person name="Smith M.E."/>
            <person name="James T.Y."/>
            <person name="Grigoriev I.V."/>
        </authorList>
    </citation>
    <scope>NUCLEOTIDE SEQUENCE [LARGE SCALE GENOMIC DNA]</scope>
</reference>
<accession>A0A4P9WKV9</accession>
<feature type="domain" description="RNA polymerase alpha subunit" evidence="7">
    <location>
        <begin position="1"/>
        <end position="69"/>
    </location>
</feature>
<dbReference type="InterPro" id="IPR007083">
    <property type="entry name" value="RNA_pol_Rpb1_4"/>
</dbReference>
<dbReference type="Proteomes" id="UP000269721">
    <property type="component" value="Unassembled WGS sequence"/>
</dbReference>
<evidence type="ECO:0000259" key="9">
    <source>
        <dbReference type="Pfam" id="PF04998"/>
    </source>
</evidence>
<dbReference type="GO" id="GO:0003899">
    <property type="term" value="F:DNA-directed RNA polymerase activity"/>
    <property type="evidence" value="ECO:0007669"/>
    <property type="project" value="UniProtKB-EC"/>
</dbReference>
<dbReference type="InterPro" id="IPR038120">
    <property type="entry name" value="Rpb1_funnel_sf"/>
</dbReference>
<dbReference type="EMBL" id="KZ994731">
    <property type="protein sequence ID" value="RKO92218.1"/>
    <property type="molecule type" value="Genomic_DNA"/>
</dbReference>
<dbReference type="InterPro" id="IPR045867">
    <property type="entry name" value="DNA-dir_RpoC_beta_prime"/>
</dbReference>
<feature type="domain" description="RNA polymerase Rpb1" evidence="10">
    <location>
        <begin position="295"/>
        <end position="348"/>
    </location>
</feature>
<evidence type="ECO:0000256" key="4">
    <source>
        <dbReference type="ARBA" id="ARBA00022695"/>
    </source>
</evidence>
<sequence>VTEGDYFLINRQPSLTKHSIMAFNGYANTQSRTISFNPLLDSCFNADFDGDEMNAHMLCSEKSIKEGRERMSISACLKSSQNSTTSVPLLQDVMVGMYLLSDPDLVIPEYVWMSCIGYGLTDESIIEYKCRLLRNDCNMFSGSSLLSSVFPRDFVFSYESEGILFTEGIHRTGRLKSPVVNSKGMRGGLLDAIIDRYRYDPNIYCDFVTNLSRVVNIWLQHRSLTTSISECYIYDNDEQMLKDKLKDIVKEDEVLLDEAYGDQHTEEKEIATRKSISSVRNGLVFKARIKSNVKGGMEEIMYSGSKGNYDNVVQMRHLLGQQIVSDQRPQVPLIHFKGRELSPEARGMCYSSLSEGLEPWEMFYHAQAGRESIVIMGTQTSDTGYSQRKLVKFMENIVVSKHGVVKHSNGKIVQ</sequence>
<feature type="non-terminal residue" evidence="11">
    <location>
        <position position="1"/>
    </location>
</feature>
<feature type="non-terminal residue" evidence="11">
    <location>
        <position position="414"/>
    </location>
</feature>
<evidence type="ECO:0000256" key="2">
    <source>
        <dbReference type="ARBA" id="ARBA00022478"/>
    </source>
</evidence>
<dbReference type="Gene3D" id="1.10.132.30">
    <property type="match status" value="1"/>
</dbReference>
<proteinExistence type="predicted"/>
<evidence type="ECO:0000313" key="11">
    <source>
        <dbReference type="EMBL" id="RKO92218.1"/>
    </source>
</evidence>
<dbReference type="Pfam" id="PF04983">
    <property type="entry name" value="RNA_pol_Rpb1_3"/>
    <property type="match status" value="1"/>
</dbReference>
<evidence type="ECO:0000259" key="10">
    <source>
        <dbReference type="Pfam" id="PF05000"/>
    </source>
</evidence>
<evidence type="ECO:0000259" key="8">
    <source>
        <dbReference type="Pfam" id="PF04983"/>
    </source>
</evidence>
<name>A0A4P9WKV9_9FUNG</name>
<evidence type="ECO:0000256" key="6">
    <source>
        <dbReference type="ARBA" id="ARBA00048552"/>
    </source>
</evidence>
<evidence type="ECO:0000256" key="5">
    <source>
        <dbReference type="ARBA" id="ARBA00023163"/>
    </source>
</evidence>
<dbReference type="Pfam" id="PF00623">
    <property type="entry name" value="RNA_pol_Rpb1_2"/>
    <property type="match status" value="1"/>
</dbReference>
<dbReference type="Gene3D" id="1.10.274.100">
    <property type="entry name" value="RNA polymerase Rpb1, domain 3"/>
    <property type="match status" value="1"/>
</dbReference>
<dbReference type="Gene3D" id="2.40.40.20">
    <property type="match status" value="1"/>
</dbReference>
<dbReference type="GO" id="GO:0000428">
    <property type="term" value="C:DNA-directed RNA polymerase complex"/>
    <property type="evidence" value="ECO:0007669"/>
    <property type="project" value="UniProtKB-KW"/>
</dbReference>
<keyword evidence="4" id="KW-0548">Nucleotidyltransferase</keyword>
<evidence type="ECO:0000313" key="12">
    <source>
        <dbReference type="Proteomes" id="UP000269721"/>
    </source>
</evidence>
<comment type="catalytic activity">
    <reaction evidence="6">
        <text>RNA(n) + a ribonucleoside 5'-triphosphate = RNA(n+1) + diphosphate</text>
        <dbReference type="Rhea" id="RHEA:21248"/>
        <dbReference type="Rhea" id="RHEA-COMP:14527"/>
        <dbReference type="Rhea" id="RHEA-COMP:17342"/>
        <dbReference type="ChEBI" id="CHEBI:33019"/>
        <dbReference type="ChEBI" id="CHEBI:61557"/>
        <dbReference type="ChEBI" id="CHEBI:140395"/>
        <dbReference type="EC" id="2.7.7.6"/>
    </reaction>
</comment>
<keyword evidence="3" id="KW-0808">Transferase</keyword>
<organism evidence="11 12">
    <name type="scientific">Blyttiomyces helicus</name>
    <dbReference type="NCBI Taxonomy" id="388810"/>
    <lineage>
        <taxon>Eukaryota</taxon>
        <taxon>Fungi</taxon>
        <taxon>Fungi incertae sedis</taxon>
        <taxon>Chytridiomycota</taxon>
        <taxon>Chytridiomycota incertae sedis</taxon>
        <taxon>Chytridiomycetes</taxon>
        <taxon>Chytridiomycetes incertae sedis</taxon>
        <taxon>Blyttiomyces</taxon>
    </lineage>
</organism>
<dbReference type="InterPro" id="IPR007081">
    <property type="entry name" value="RNA_pol_Rpb1_5"/>
</dbReference>
<dbReference type="AlphaFoldDB" id="A0A4P9WKV9"/>
<dbReference type="GO" id="GO:0003677">
    <property type="term" value="F:DNA binding"/>
    <property type="evidence" value="ECO:0007669"/>
    <property type="project" value="InterPro"/>
</dbReference>
<protein>
    <recommendedName>
        <fullName evidence="1">DNA-directed RNA polymerase</fullName>
        <ecNumber evidence="1">2.7.7.6</ecNumber>
    </recommendedName>
</protein>
<evidence type="ECO:0000256" key="3">
    <source>
        <dbReference type="ARBA" id="ARBA00022679"/>
    </source>
</evidence>
<dbReference type="InterPro" id="IPR042102">
    <property type="entry name" value="RNA_pol_Rpb1_3_sf"/>
</dbReference>
<keyword evidence="2" id="KW-0240">DNA-directed RNA polymerase</keyword>
<dbReference type="PANTHER" id="PTHR19376">
    <property type="entry name" value="DNA-DIRECTED RNA POLYMERASE"/>
    <property type="match status" value="1"/>
</dbReference>
<dbReference type="InterPro" id="IPR007066">
    <property type="entry name" value="RNA_pol_Rpb1_3"/>
</dbReference>
<dbReference type="PANTHER" id="PTHR19376:SF32">
    <property type="entry name" value="DNA-DIRECTED RNA POLYMERASE III SUBUNIT RPC1"/>
    <property type="match status" value="1"/>
</dbReference>
<feature type="domain" description="RNA polymerase Rpb1" evidence="8">
    <location>
        <begin position="80"/>
        <end position="230"/>
    </location>
</feature>
<dbReference type="EC" id="2.7.7.6" evidence="1"/>
<dbReference type="GO" id="GO:0006351">
    <property type="term" value="P:DNA-templated transcription"/>
    <property type="evidence" value="ECO:0007669"/>
    <property type="project" value="InterPro"/>
</dbReference>
<dbReference type="InterPro" id="IPR000722">
    <property type="entry name" value="RNA_pol_asu"/>
</dbReference>
<keyword evidence="5" id="KW-0804">Transcription</keyword>
<gene>
    <name evidence="11" type="ORF">BDK51DRAFT_4151</name>
</gene>
<dbReference type="SUPFAM" id="SSF64484">
    <property type="entry name" value="beta and beta-prime subunits of DNA dependent RNA-polymerase"/>
    <property type="match status" value="1"/>
</dbReference>
<keyword evidence="12" id="KW-1185">Reference proteome</keyword>
<dbReference type="Pfam" id="PF04998">
    <property type="entry name" value="RNA_pol_Rpb1_5"/>
    <property type="match status" value="1"/>
</dbReference>